<dbReference type="Proteomes" id="UP000663881">
    <property type="component" value="Unassembled WGS sequence"/>
</dbReference>
<accession>A0A820N9F5</accession>
<evidence type="ECO:0000313" key="1">
    <source>
        <dbReference type="EMBL" id="CAF4387917.1"/>
    </source>
</evidence>
<proteinExistence type="predicted"/>
<organism evidence="1 2">
    <name type="scientific">Adineta steineri</name>
    <dbReference type="NCBI Taxonomy" id="433720"/>
    <lineage>
        <taxon>Eukaryota</taxon>
        <taxon>Metazoa</taxon>
        <taxon>Spiralia</taxon>
        <taxon>Gnathifera</taxon>
        <taxon>Rotifera</taxon>
        <taxon>Eurotatoria</taxon>
        <taxon>Bdelloidea</taxon>
        <taxon>Adinetida</taxon>
        <taxon>Adinetidae</taxon>
        <taxon>Adineta</taxon>
    </lineage>
</organism>
<sequence>CRVGVTGVLCMPTYVFVNMKWTGVVPDDSSLLKWGPNNGAMFTLGPDDEQNLNGNQLFPAGFNSIINPYWSYLLTLDNGTSCFSSNDVATLLGQDSSSFAKKYNGGAIFCKRPVRRLEVLLIF</sequence>
<evidence type="ECO:0000313" key="2">
    <source>
        <dbReference type="Proteomes" id="UP000663881"/>
    </source>
</evidence>
<feature type="non-terminal residue" evidence="1">
    <location>
        <position position="1"/>
    </location>
</feature>
<name>A0A820N9F5_9BILA</name>
<gene>
    <name evidence="1" type="ORF">OKA104_LOCUS50717</name>
</gene>
<protein>
    <submittedName>
        <fullName evidence="1">Uncharacterized protein</fullName>
    </submittedName>
</protein>
<dbReference type="AlphaFoldDB" id="A0A820N9F5"/>
<reference evidence="1" key="1">
    <citation type="submission" date="2021-02" db="EMBL/GenBank/DDBJ databases">
        <authorList>
            <person name="Nowell W R."/>
        </authorList>
    </citation>
    <scope>NUCLEOTIDE SEQUENCE</scope>
</reference>
<comment type="caution">
    <text evidence="1">The sequence shown here is derived from an EMBL/GenBank/DDBJ whole genome shotgun (WGS) entry which is preliminary data.</text>
</comment>
<dbReference type="EMBL" id="CAJOAY010026039">
    <property type="protein sequence ID" value="CAF4387917.1"/>
    <property type="molecule type" value="Genomic_DNA"/>
</dbReference>